<reference evidence="3 4" key="1">
    <citation type="submission" date="2015-03" db="EMBL/GenBank/DDBJ databases">
        <authorList>
            <consortium name="Pathogen Informatics"/>
        </authorList>
    </citation>
    <scope>NUCLEOTIDE SEQUENCE [LARGE SCALE GENOMIC DNA]</scope>
    <source>
        <strain evidence="1 3">3476</strain>
        <strain evidence="2 4">A1104</strain>
    </source>
</reference>
<evidence type="ECO:0000313" key="3">
    <source>
        <dbReference type="Proteomes" id="UP000039541"/>
    </source>
</evidence>
<organism evidence="1 3">
    <name type="scientific">Salmonella enterica subsp. enterica serovar Bovismorbificans</name>
    <dbReference type="NCBI Taxonomy" id="58097"/>
    <lineage>
        <taxon>Bacteria</taxon>
        <taxon>Pseudomonadati</taxon>
        <taxon>Pseudomonadota</taxon>
        <taxon>Gammaproteobacteria</taxon>
        <taxon>Enterobacterales</taxon>
        <taxon>Enterobacteriaceae</taxon>
        <taxon>Salmonella</taxon>
    </lineage>
</organism>
<protein>
    <submittedName>
        <fullName evidence="1">Uncharacterized protein</fullName>
    </submittedName>
</protein>
<accession>A0A655EMQ2</accession>
<dbReference type="Proteomes" id="UP000041314">
    <property type="component" value="Unassembled WGS sequence"/>
</dbReference>
<dbReference type="EMBL" id="CQPC01000123">
    <property type="protein sequence ID" value="CNV28181.1"/>
    <property type="molecule type" value="Genomic_DNA"/>
</dbReference>
<dbReference type="EMBL" id="CQPA01000128">
    <property type="protein sequence ID" value="CNV35037.1"/>
    <property type="molecule type" value="Genomic_DNA"/>
</dbReference>
<proteinExistence type="predicted"/>
<dbReference type="AlphaFoldDB" id="A0A655EMQ2"/>
<evidence type="ECO:0000313" key="2">
    <source>
        <dbReference type="EMBL" id="CNV35037.1"/>
    </source>
</evidence>
<name>A0A655EMQ2_SALET</name>
<dbReference type="Proteomes" id="UP000039541">
    <property type="component" value="Unassembled WGS sequence"/>
</dbReference>
<evidence type="ECO:0000313" key="1">
    <source>
        <dbReference type="EMBL" id="CNV28181.1"/>
    </source>
</evidence>
<evidence type="ECO:0000313" key="4">
    <source>
        <dbReference type="Proteomes" id="UP000041314"/>
    </source>
</evidence>
<gene>
    <name evidence="2" type="ORF">ERS008198_05138</name>
    <name evidence="1" type="ORF">ERS008202_04848</name>
</gene>
<sequence>MLARLRHDAVITGDHQQSVIDTAYARQHVREEFFMPRHIDKAQHTTIRLRPIGVAQIDSHPAFFLFRQAIGIDSGNRLEQRRFTVVYVSGSCNNHFSIISINRLSSSRQRISSHKRPS</sequence>